<organism evidence="2 3">
    <name type="scientific">Pocillopora meandrina</name>
    <dbReference type="NCBI Taxonomy" id="46732"/>
    <lineage>
        <taxon>Eukaryota</taxon>
        <taxon>Metazoa</taxon>
        <taxon>Cnidaria</taxon>
        <taxon>Anthozoa</taxon>
        <taxon>Hexacorallia</taxon>
        <taxon>Scleractinia</taxon>
        <taxon>Astrocoeniina</taxon>
        <taxon>Pocilloporidae</taxon>
        <taxon>Pocillopora</taxon>
    </lineage>
</organism>
<sequence length="658" mass="73491">MFIDPSRHLILRHSHHTASRKIRKGCSIFPARKFLLRQKQVMEVLPSPGLKMFTKKNHQAVPRIKLCQQYSKPSTMDKRKNTDFAQTEKISVAYFHEQSILRKKLDQFQREQDKSLKKISSRQNTLARDFLAQNVRSENEKATVMEHWQRRSSRTNLFSSYDSVSAESSYLPEIHGRVREVSAPSDTRSKSSRASLFSDINSGRKVSDPEDFSGRKTDYGERQAVSVPRRKLTPFDIDLAASSGDPHHYSVISNSRIDNSNTFSQSRFSGSLLNAKIPSGKSAGSLNDHLSCTKSEAEYSMTKTNLPTGLSLCIDAPSRMVNETTSENISKYRRDNLPSVPKKVLENRRQISNGNWTRFQSHPNDIDINIKSQGKEENKNIPRAAPGTSIANGQFQKAELNVSGGHISEEFSTLELEEADLSRGISNIYLEKEVEVETSRESSNTFQRKGSLSRDQRKLDLHELTIATTTAAGARGGLHHHGNAWSDKSMTPSRKISTVQAPPGRAINRNSRISRYEESFKEQNSTKSETGENIDGLRSFRPLALVAIAAQRFRSATTKASPENPKTGISPDKKILTKARLEELQRPTESYLRQVAGAEETTTNTLGLRTRSKSENGSSSGNISVNGITKLRRVSQAALATRVLIDRGSRKVSATGLS</sequence>
<reference evidence="2 3" key="1">
    <citation type="submission" date="2022-05" db="EMBL/GenBank/DDBJ databases">
        <authorList>
            <consortium name="Genoscope - CEA"/>
            <person name="William W."/>
        </authorList>
    </citation>
    <scope>NUCLEOTIDE SEQUENCE [LARGE SCALE GENOMIC DNA]</scope>
</reference>
<feature type="region of interest" description="Disordered" evidence="1">
    <location>
        <begin position="596"/>
        <end position="623"/>
    </location>
</feature>
<comment type="caution">
    <text evidence="2">The sequence shown here is derived from an EMBL/GenBank/DDBJ whole genome shotgun (WGS) entry which is preliminary data.</text>
</comment>
<feature type="non-terminal residue" evidence="2">
    <location>
        <position position="658"/>
    </location>
</feature>
<feature type="compositionally biased region" description="Basic and acidic residues" evidence="1">
    <location>
        <begin position="205"/>
        <end position="221"/>
    </location>
</feature>
<protein>
    <submittedName>
        <fullName evidence="2">Uncharacterized protein</fullName>
    </submittedName>
</protein>
<feature type="region of interest" description="Disordered" evidence="1">
    <location>
        <begin position="474"/>
        <end position="534"/>
    </location>
</feature>
<dbReference type="Proteomes" id="UP001159428">
    <property type="component" value="Unassembled WGS sequence"/>
</dbReference>
<accession>A0AAU9XD14</accession>
<gene>
    <name evidence="2" type="ORF">PMEA_00020776</name>
</gene>
<feature type="compositionally biased region" description="Polar residues" evidence="1">
    <location>
        <begin position="192"/>
        <end position="201"/>
    </location>
</feature>
<evidence type="ECO:0000313" key="2">
    <source>
        <dbReference type="EMBL" id="CAH3143802.1"/>
    </source>
</evidence>
<feature type="compositionally biased region" description="Polar residues" evidence="1">
    <location>
        <begin position="486"/>
        <end position="500"/>
    </location>
</feature>
<proteinExistence type="predicted"/>
<dbReference type="EMBL" id="CALNXJ010000038">
    <property type="protein sequence ID" value="CAH3143802.1"/>
    <property type="molecule type" value="Genomic_DNA"/>
</dbReference>
<dbReference type="AlphaFoldDB" id="A0AAU9XD14"/>
<evidence type="ECO:0000313" key="3">
    <source>
        <dbReference type="Proteomes" id="UP001159428"/>
    </source>
</evidence>
<keyword evidence="3" id="KW-1185">Reference proteome</keyword>
<name>A0AAU9XD14_9CNID</name>
<feature type="region of interest" description="Disordered" evidence="1">
    <location>
        <begin position="180"/>
        <end position="224"/>
    </location>
</feature>
<evidence type="ECO:0000256" key="1">
    <source>
        <dbReference type="SAM" id="MobiDB-lite"/>
    </source>
</evidence>